<name>A0A0E9QHV7_ANGAN</name>
<evidence type="ECO:0000313" key="1">
    <source>
        <dbReference type="EMBL" id="JAH15920.1"/>
    </source>
</evidence>
<accession>A0A0E9QHV7</accession>
<reference evidence="1" key="1">
    <citation type="submission" date="2014-11" db="EMBL/GenBank/DDBJ databases">
        <authorList>
            <person name="Amaro Gonzalez C."/>
        </authorList>
    </citation>
    <scope>NUCLEOTIDE SEQUENCE</scope>
</reference>
<proteinExistence type="predicted"/>
<sequence length="28" mass="3295">MNLLMNLPDLLWVWCYQQCPLGAALKFL</sequence>
<organism evidence="1">
    <name type="scientific">Anguilla anguilla</name>
    <name type="common">European freshwater eel</name>
    <name type="synonym">Muraena anguilla</name>
    <dbReference type="NCBI Taxonomy" id="7936"/>
    <lineage>
        <taxon>Eukaryota</taxon>
        <taxon>Metazoa</taxon>
        <taxon>Chordata</taxon>
        <taxon>Craniata</taxon>
        <taxon>Vertebrata</taxon>
        <taxon>Euteleostomi</taxon>
        <taxon>Actinopterygii</taxon>
        <taxon>Neopterygii</taxon>
        <taxon>Teleostei</taxon>
        <taxon>Anguilliformes</taxon>
        <taxon>Anguillidae</taxon>
        <taxon>Anguilla</taxon>
    </lineage>
</organism>
<dbReference type="EMBL" id="GBXM01092657">
    <property type="protein sequence ID" value="JAH15920.1"/>
    <property type="molecule type" value="Transcribed_RNA"/>
</dbReference>
<reference evidence="1" key="2">
    <citation type="journal article" date="2015" name="Fish Shellfish Immunol.">
        <title>Early steps in the European eel (Anguilla anguilla)-Vibrio vulnificus interaction in the gills: Role of the RtxA13 toxin.</title>
        <authorList>
            <person name="Callol A."/>
            <person name="Pajuelo D."/>
            <person name="Ebbesson L."/>
            <person name="Teles M."/>
            <person name="MacKenzie S."/>
            <person name="Amaro C."/>
        </authorList>
    </citation>
    <scope>NUCLEOTIDE SEQUENCE</scope>
</reference>
<protein>
    <submittedName>
        <fullName evidence="1">Uncharacterized protein</fullName>
    </submittedName>
</protein>
<dbReference type="AlphaFoldDB" id="A0A0E9QHV7"/>